<feature type="coiled-coil region" evidence="1">
    <location>
        <begin position="169"/>
        <end position="196"/>
    </location>
</feature>
<organism evidence="3 4">
    <name type="scientific">Cytospora chrysosperma</name>
    <name type="common">Cytospora canker fungus</name>
    <name type="synonym">Sphaeria chrysosperma</name>
    <dbReference type="NCBI Taxonomy" id="252740"/>
    <lineage>
        <taxon>Eukaryota</taxon>
        <taxon>Fungi</taxon>
        <taxon>Dikarya</taxon>
        <taxon>Ascomycota</taxon>
        <taxon>Pezizomycotina</taxon>
        <taxon>Sordariomycetes</taxon>
        <taxon>Sordariomycetidae</taxon>
        <taxon>Diaporthales</taxon>
        <taxon>Cytosporaceae</taxon>
        <taxon>Cytospora</taxon>
    </lineage>
</organism>
<feature type="region of interest" description="Disordered" evidence="2">
    <location>
        <begin position="17"/>
        <end position="166"/>
    </location>
</feature>
<feature type="compositionally biased region" description="Low complexity" evidence="2">
    <location>
        <begin position="29"/>
        <end position="40"/>
    </location>
</feature>
<feature type="compositionally biased region" description="Polar residues" evidence="2">
    <location>
        <begin position="140"/>
        <end position="157"/>
    </location>
</feature>
<feature type="region of interest" description="Disordered" evidence="2">
    <location>
        <begin position="253"/>
        <end position="308"/>
    </location>
</feature>
<dbReference type="Proteomes" id="UP000284375">
    <property type="component" value="Unassembled WGS sequence"/>
</dbReference>
<keyword evidence="1" id="KW-0175">Coiled coil</keyword>
<accession>A0A423W6D6</accession>
<proteinExistence type="predicted"/>
<name>A0A423W6D6_CYTCH</name>
<gene>
    <name evidence="3" type="ORF">VSDG_03725</name>
</gene>
<sequence>MDSLINFEAQWFKFNDTEGQPSFTWPTASQSSSDCPTSQSGRSDGFGRSSPVDDDSSWSRESSPAFEFVTDPVAWRMEAAQQSQESNDALSAQASANNNATSLPSSSPTSSDVASYDDANLDDELWDELMGVSDTDDTQMTEPQSEKAISSSCSGNTGPDEEEDEDEMIAMLTESLDKELEEMEGAQQLAAEKEAAESAQKKTLLEEQMRVAAEKLALATQFDYLHEPPKEKSKTAATRRVIRRPGLIDRADRFDRGLGFDTSPGAAERSSRRRALREDRPPEPNTRTTLETLASSSGEGTPSTAGTAVQRIRGLPRAYHKTGSINWELLWDHMNLTTNLDTRMCLQCLGLDPVRGQEVTDKLKEYLRAPGNSVSISRQDIYSNRAKQTISQLAHNLLCDQLWGQTYFNQPHVGCGYSNVRFDADSTWIFFEFSRLLYQIVKAEERRRKSRLRTQQKRDARNAAKHPVAREFVCAPAGHGSEPSLELQQAPLHRHKSLPSIIKSRADSPLLWLLDRHHQPAAFVKPLLYLSQSPRLLATHHLVAFVRQLYPCQWPHLRSTHNIAVFIMQPDVSVQYQTTGTFIPAPAVYGTAPPGNPGQAAVPLPVAPPAPPRSLHQGVMRQPVSLQHPAASTRAPAPAGYISPHELRRAAVNQQGSASGRRPAVDYKTYMAMYGRKR</sequence>
<dbReference type="EMBL" id="LJZO01000012">
    <property type="protein sequence ID" value="ROV98863.1"/>
    <property type="molecule type" value="Genomic_DNA"/>
</dbReference>
<dbReference type="OrthoDB" id="5244322at2759"/>
<dbReference type="STRING" id="252740.A0A423W6D6"/>
<dbReference type="AlphaFoldDB" id="A0A423W6D6"/>
<feature type="compositionally biased region" description="Low complexity" evidence="2">
    <location>
        <begin position="86"/>
        <end position="111"/>
    </location>
</feature>
<evidence type="ECO:0000256" key="1">
    <source>
        <dbReference type="SAM" id="Coils"/>
    </source>
</evidence>
<feature type="compositionally biased region" description="Polar residues" evidence="2">
    <location>
        <begin position="285"/>
        <end position="307"/>
    </location>
</feature>
<evidence type="ECO:0000313" key="4">
    <source>
        <dbReference type="Proteomes" id="UP000284375"/>
    </source>
</evidence>
<comment type="caution">
    <text evidence="3">The sequence shown here is derived from an EMBL/GenBank/DDBJ whole genome shotgun (WGS) entry which is preliminary data.</text>
</comment>
<evidence type="ECO:0000313" key="3">
    <source>
        <dbReference type="EMBL" id="ROV98863.1"/>
    </source>
</evidence>
<feature type="compositionally biased region" description="Polar residues" evidence="2">
    <location>
        <begin position="17"/>
        <end position="28"/>
    </location>
</feature>
<evidence type="ECO:0000256" key="2">
    <source>
        <dbReference type="SAM" id="MobiDB-lite"/>
    </source>
</evidence>
<keyword evidence="4" id="KW-1185">Reference proteome</keyword>
<protein>
    <submittedName>
        <fullName evidence="3">Uncharacterized protein</fullName>
    </submittedName>
</protein>
<reference evidence="3 4" key="1">
    <citation type="submission" date="2015-09" db="EMBL/GenBank/DDBJ databases">
        <title>Host preference determinants of Valsa canker pathogens revealed by comparative genomics.</title>
        <authorList>
            <person name="Yin Z."/>
            <person name="Huang L."/>
        </authorList>
    </citation>
    <scope>NUCLEOTIDE SEQUENCE [LARGE SCALE GENOMIC DNA]</scope>
    <source>
        <strain evidence="3 4">YSFL</strain>
    </source>
</reference>